<dbReference type="EMBL" id="JBHSDK010000015">
    <property type="protein sequence ID" value="MFC4335807.1"/>
    <property type="molecule type" value="Genomic_DNA"/>
</dbReference>
<keyword evidence="1" id="KW-1133">Transmembrane helix</keyword>
<evidence type="ECO:0008006" key="4">
    <source>
        <dbReference type="Google" id="ProtNLM"/>
    </source>
</evidence>
<evidence type="ECO:0000256" key="1">
    <source>
        <dbReference type="SAM" id="Phobius"/>
    </source>
</evidence>
<reference evidence="3" key="1">
    <citation type="journal article" date="2019" name="Int. J. Syst. Evol. Microbiol.">
        <title>The Global Catalogue of Microorganisms (GCM) 10K type strain sequencing project: providing services to taxonomists for standard genome sequencing and annotation.</title>
        <authorList>
            <consortium name="The Broad Institute Genomics Platform"/>
            <consortium name="The Broad Institute Genome Sequencing Center for Infectious Disease"/>
            <person name="Wu L."/>
            <person name="Ma J."/>
        </authorList>
    </citation>
    <scope>NUCLEOTIDE SEQUENCE [LARGE SCALE GENOMIC DNA]</scope>
    <source>
        <strain evidence="3">IBRC-M 10908</strain>
    </source>
</reference>
<dbReference type="RefSeq" id="WP_380621029.1">
    <property type="nucleotide sequence ID" value="NZ_JBHSDK010000015.1"/>
</dbReference>
<protein>
    <recommendedName>
        <fullName evidence="4">DUF5668 domain-containing protein</fullName>
    </recommendedName>
</protein>
<accession>A0ABV8TZF0</accession>
<feature type="transmembrane region" description="Helical" evidence="1">
    <location>
        <begin position="88"/>
        <end position="117"/>
    </location>
</feature>
<sequence length="125" mass="13705">MTFVLIGLLFALVLTVDAAVFPRAALESWPVLLYILVLGLFERAGTRVRRAFKAGKTSAPWWFLTLTIAVTAFVIAVFGLTAGAYSPLFILVFALPAFIAVLVGAFALLVLLVELLCRALRRQHR</sequence>
<feature type="transmembrane region" description="Helical" evidence="1">
    <location>
        <begin position="28"/>
        <end position="46"/>
    </location>
</feature>
<feature type="transmembrane region" description="Helical" evidence="1">
    <location>
        <begin position="58"/>
        <end position="82"/>
    </location>
</feature>
<keyword evidence="3" id="KW-1185">Reference proteome</keyword>
<proteinExistence type="predicted"/>
<gene>
    <name evidence="2" type="ORF">ACFPET_11400</name>
</gene>
<dbReference type="Proteomes" id="UP001595823">
    <property type="component" value="Unassembled WGS sequence"/>
</dbReference>
<organism evidence="2 3">
    <name type="scientific">Salininema proteolyticum</name>
    <dbReference type="NCBI Taxonomy" id="1607685"/>
    <lineage>
        <taxon>Bacteria</taxon>
        <taxon>Bacillati</taxon>
        <taxon>Actinomycetota</taxon>
        <taxon>Actinomycetes</taxon>
        <taxon>Glycomycetales</taxon>
        <taxon>Glycomycetaceae</taxon>
        <taxon>Salininema</taxon>
    </lineage>
</organism>
<evidence type="ECO:0000313" key="2">
    <source>
        <dbReference type="EMBL" id="MFC4335807.1"/>
    </source>
</evidence>
<evidence type="ECO:0000313" key="3">
    <source>
        <dbReference type="Proteomes" id="UP001595823"/>
    </source>
</evidence>
<keyword evidence="1" id="KW-0812">Transmembrane</keyword>
<keyword evidence="1" id="KW-0472">Membrane</keyword>
<name>A0ABV8TZF0_9ACTN</name>
<comment type="caution">
    <text evidence="2">The sequence shown here is derived from an EMBL/GenBank/DDBJ whole genome shotgun (WGS) entry which is preliminary data.</text>
</comment>